<reference evidence="4 5" key="1">
    <citation type="journal article" date="2019" name="Genome Biol. Evol.">
        <title>The Rhododendron genome and chromosomal organization provide insight into shared whole-genome duplications across the heath family (Ericaceae).</title>
        <authorList>
            <person name="Soza V.L."/>
            <person name="Lindsley D."/>
            <person name="Waalkes A."/>
            <person name="Ramage E."/>
            <person name="Patwardhan R.P."/>
            <person name="Burton J.N."/>
            <person name="Adey A."/>
            <person name="Kumar A."/>
            <person name="Qiu R."/>
            <person name="Shendure J."/>
            <person name="Hall B."/>
        </authorList>
    </citation>
    <scope>NUCLEOTIDE SEQUENCE [LARGE SCALE GENOMIC DNA]</scope>
    <source>
        <strain evidence="4">RSF 1966-606</strain>
    </source>
</reference>
<gene>
    <name evidence="4" type="ORF">C3L33_10751</name>
</gene>
<feature type="domain" description="K-box" evidence="3">
    <location>
        <begin position="13"/>
        <end position="59"/>
    </location>
</feature>
<protein>
    <recommendedName>
        <fullName evidence="3">K-box domain-containing protein</fullName>
    </recommendedName>
</protein>
<dbReference type="GO" id="GO:0005634">
    <property type="term" value="C:nucleus"/>
    <property type="evidence" value="ECO:0007669"/>
    <property type="project" value="InterPro"/>
</dbReference>
<evidence type="ECO:0000313" key="5">
    <source>
        <dbReference type="Proteomes" id="UP000428333"/>
    </source>
</evidence>
<name>A0A6A4LPJ6_9ERIC</name>
<dbReference type="OrthoDB" id="1898716at2759"/>
<dbReference type="InterPro" id="IPR002487">
    <property type="entry name" value="TF_Kbox"/>
</dbReference>
<dbReference type="EMBL" id="QEFC01001519">
    <property type="protein sequence ID" value="KAE9457319.1"/>
    <property type="molecule type" value="Genomic_DNA"/>
</dbReference>
<feature type="non-terminal residue" evidence="4">
    <location>
        <position position="1"/>
    </location>
</feature>
<keyword evidence="1" id="KW-0175">Coiled coil</keyword>
<evidence type="ECO:0000259" key="3">
    <source>
        <dbReference type="Pfam" id="PF01486"/>
    </source>
</evidence>
<proteinExistence type="predicted"/>
<evidence type="ECO:0000313" key="4">
    <source>
        <dbReference type="EMBL" id="KAE9457319.1"/>
    </source>
</evidence>
<dbReference type="AlphaFoldDB" id="A0A6A4LPJ6"/>
<evidence type="ECO:0000256" key="1">
    <source>
        <dbReference type="SAM" id="Coils"/>
    </source>
</evidence>
<organism evidence="4 5">
    <name type="scientific">Rhododendron williamsianum</name>
    <dbReference type="NCBI Taxonomy" id="262921"/>
    <lineage>
        <taxon>Eukaryota</taxon>
        <taxon>Viridiplantae</taxon>
        <taxon>Streptophyta</taxon>
        <taxon>Embryophyta</taxon>
        <taxon>Tracheophyta</taxon>
        <taxon>Spermatophyta</taxon>
        <taxon>Magnoliopsida</taxon>
        <taxon>eudicotyledons</taxon>
        <taxon>Gunneridae</taxon>
        <taxon>Pentapetalae</taxon>
        <taxon>asterids</taxon>
        <taxon>Ericales</taxon>
        <taxon>Ericaceae</taxon>
        <taxon>Ericoideae</taxon>
        <taxon>Rhodoreae</taxon>
        <taxon>Rhododendron</taxon>
    </lineage>
</organism>
<keyword evidence="5" id="KW-1185">Reference proteome</keyword>
<comment type="caution">
    <text evidence="4">The sequence shown here is derived from an EMBL/GenBank/DDBJ whole genome shotgun (WGS) entry which is preliminary data.</text>
</comment>
<accession>A0A6A4LPJ6</accession>
<dbReference type="Pfam" id="PF01486">
    <property type="entry name" value="K-box"/>
    <property type="match status" value="1"/>
</dbReference>
<sequence length="107" mass="11591">MDDQPSLGLQLENSNLARLSKEVSDKTNQLRQMRGEDLQGLNISELQNLEKMLEAGLSRKWPLAATDSDNLVNPEEGQSSESVTNVCSCSGAPPPEDDCSDTSLKLG</sequence>
<dbReference type="GO" id="GO:0003700">
    <property type="term" value="F:DNA-binding transcription factor activity"/>
    <property type="evidence" value="ECO:0007669"/>
    <property type="project" value="InterPro"/>
</dbReference>
<feature type="coiled-coil region" evidence="1">
    <location>
        <begin position="9"/>
        <end position="36"/>
    </location>
</feature>
<feature type="compositionally biased region" description="Polar residues" evidence="2">
    <location>
        <begin position="67"/>
        <end position="88"/>
    </location>
</feature>
<dbReference type="Proteomes" id="UP000428333">
    <property type="component" value="Linkage Group LG06"/>
</dbReference>
<feature type="region of interest" description="Disordered" evidence="2">
    <location>
        <begin position="67"/>
        <end position="107"/>
    </location>
</feature>
<evidence type="ECO:0000256" key="2">
    <source>
        <dbReference type="SAM" id="MobiDB-lite"/>
    </source>
</evidence>